<proteinExistence type="predicted"/>
<feature type="signal peptide" evidence="1">
    <location>
        <begin position="1"/>
        <end position="21"/>
    </location>
</feature>
<dbReference type="AlphaFoldDB" id="A0A6N9NKT0"/>
<evidence type="ECO:0000313" key="3">
    <source>
        <dbReference type="Proteomes" id="UP000470771"/>
    </source>
</evidence>
<comment type="caution">
    <text evidence="2">The sequence shown here is derived from an EMBL/GenBank/DDBJ whole genome shotgun (WGS) entry which is preliminary data.</text>
</comment>
<feature type="chain" id="PRO_5026870758" description="TonB C-terminal domain-containing protein" evidence="1">
    <location>
        <begin position="22"/>
        <end position="152"/>
    </location>
</feature>
<accession>A0A6N9NKT0</accession>
<organism evidence="2 3">
    <name type="scientific">Acidiluteibacter ferrifornacis</name>
    <dbReference type="NCBI Taxonomy" id="2692424"/>
    <lineage>
        <taxon>Bacteria</taxon>
        <taxon>Pseudomonadati</taxon>
        <taxon>Bacteroidota</taxon>
        <taxon>Flavobacteriia</taxon>
        <taxon>Flavobacteriales</taxon>
        <taxon>Cryomorphaceae</taxon>
        <taxon>Acidiluteibacter</taxon>
    </lineage>
</organism>
<keyword evidence="1" id="KW-0732">Signal</keyword>
<evidence type="ECO:0000313" key="2">
    <source>
        <dbReference type="EMBL" id="NBG66472.1"/>
    </source>
</evidence>
<dbReference type="EMBL" id="WWNE01000007">
    <property type="protein sequence ID" value="NBG66472.1"/>
    <property type="molecule type" value="Genomic_DNA"/>
</dbReference>
<gene>
    <name evidence="2" type="ORF">GQN54_10115</name>
</gene>
<dbReference type="RefSeq" id="WP_160633418.1">
    <property type="nucleotide sequence ID" value="NZ_WWNE01000007.1"/>
</dbReference>
<name>A0A6N9NKT0_9FLAO</name>
<evidence type="ECO:0000256" key="1">
    <source>
        <dbReference type="SAM" id="SignalP"/>
    </source>
</evidence>
<protein>
    <recommendedName>
        <fullName evidence="4">TonB C-terminal domain-containing protein</fullName>
    </recommendedName>
</protein>
<reference evidence="2 3" key="1">
    <citation type="submission" date="2019-12" db="EMBL/GenBank/DDBJ databases">
        <authorList>
            <person name="Zhao J."/>
        </authorList>
    </citation>
    <scope>NUCLEOTIDE SEQUENCE [LARGE SCALE GENOMIC DNA]</scope>
    <source>
        <strain evidence="2 3">S-15</strain>
    </source>
</reference>
<dbReference type="Proteomes" id="UP000470771">
    <property type="component" value="Unassembled WGS sequence"/>
</dbReference>
<evidence type="ECO:0008006" key="4">
    <source>
        <dbReference type="Google" id="ProtNLM"/>
    </source>
</evidence>
<sequence length="152" mass="17901">MKRLLFISFLYLFYFQNAATAQDQFKLCDGVRTMPYYHPDITNTLNFYDIKKHFRADYPEAKFKKLSSNSGLIAIQFKINCKGEVGDYRLQQCDLNYRLTEMDTAITDYFMSKTKELKDWNLGKDENGLIVNSHKFYSFRIVNGVLTEILPK</sequence>
<keyword evidence="3" id="KW-1185">Reference proteome</keyword>